<name>A0ACC2IWU1_9PEZI</name>
<proteinExistence type="predicted"/>
<dbReference type="Proteomes" id="UP001153334">
    <property type="component" value="Unassembled WGS sequence"/>
</dbReference>
<sequence length="390" mass="43624">MHVTMDVFKNQNASCSTSSTDNGARLLGGVASHQGGSNEVVRHDLPSRLSMLSSPMFEISQNIQQEKRGGTATTKQVVDKAHSVATFIVTGEPDATRGVTKAVYHDLKEASTYLSGHSVEAKRILVEPPPDSNTGSFQVSVDVTHGTELVRPTLERDTRATSVELESYSTKYKDEFSKYLSQAFEDASSLHTSLVLRIHMGHYFLRTYKKGKFTFEAFESMVKNPRAVGQLDTRKLDWKIVATPGDEKVRASPVVKQYLEMGLAVLQGSRDDFRSYPEVRLPENHTLATKLKSTAVKSIYRFHWKDTGYVIQFAVNRRWKTIRDMNRQAPTGTDFDVTVYAQNWDEDSRVKPGETVGKIWEKDLKGLLRDEGSDVTGSAELGFMQRSDVG</sequence>
<gene>
    <name evidence="1" type="ORF">ONZ43_g3544</name>
</gene>
<organism evidence="1 2">
    <name type="scientific">Nemania bipapillata</name>
    <dbReference type="NCBI Taxonomy" id="110536"/>
    <lineage>
        <taxon>Eukaryota</taxon>
        <taxon>Fungi</taxon>
        <taxon>Dikarya</taxon>
        <taxon>Ascomycota</taxon>
        <taxon>Pezizomycotina</taxon>
        <taxon>Sordariomycetes</taxon>
        <taxon>Xylariomycetidae</taxon>
        <taxon>Xylariales</taxon>
        <taxon>Xylariaceae</taxon>
        <taxon>Nemania</taxon>
    </lineage>
</organism>
<accession>A0ACC2IWU1</accession>
<protein>
    <submittedName>
        <fullName evidence="1">Uncharacterized protein</fullName>
    </submittedName>
</protein>
<comment type="caution">
    <text evidence="1">The sequence shown here is derived from an EMBL/GenBank/DDBJ whole genome shotgun (WGS) entry which is preliminary data.</text>
</comment>
<evidence type="ECO:0000313" key="1">
    <source>
        <dbReference type="EMBL" id="KAJ8119518.1"/>
    </source>
</evidence>
<keyword evidence="2" id="KW-1185">Reference proteome</keyword>
<evidence type="ECO:0000313" key="2">
    <source>
        <dbReference type="Proteomes" id="UP001153334"/>
    </source>
</evidence>
<reference evidence="1" key="1">
    <citation type="submission" date="2022-11" db="EMBL/GenBank/DDBJ databases">
        <title>Genome Sequence of Nemania bipapillata.</title>
        <authorList>
            <person name="Buettner E."/>
        </authorList>
    </citation>
    <scope>NUCLEOTIDE SEQUENCE</scope>
    <source>
        <strain evidence="1">CP14</strain>
    </source>
</reference>
<dbReference type="EMBL" id="JAPESX010000838">
    <property type="protein sequence ID" value="KAJ8119518.1"/>
    <property type="molecule type" value="Genomic_DNA"/>
</dbReference>